<keyword evidence="3" id="KW-0677">Repeat</keyword>
<comment type="caution">
    <text evidence="11">The sequence shown here is derived from an EMBL/GenBank/DDBJ whole genome shotgun (WGS) entry which is preliminary data.</text>
</comment>
<keyword evidence="7" id="KW-0325">Glycoprotein</keyword>
<evidence type="ECO:0000313" key="11">
    <source>
        <dbReference type="EMBL" id="KAJ8297725.1"/>
    </source>
</evidence>
<dbReference type="PRINTS" id="PR00205">
    <property type="entry name" value="CADHERIN"/>
</dbReference>
<dbReference type="EMBL" id="JARBDR010000923">
    <property type="protein sequence ID" value="KAJ8297725.1"/>
    <property type="molecule type" value="Genomic_DNA"/>
</dbReference>
<dbReference type="PANTHER" id="PTHR24028">
    <property type="entry name" value="CADHERIN-87A"/>
    <property type="match status" value="1"/>
</dbReference>
<keyword evidence="5 9" id="KW-1133">Transmembrane helix</keyword>
<keyword evidence="12" id="KW-1185">Reference proteome</keyword>
<dbReference type="Proteomes" id="UP001217089">
    <property type="component" value="Unassembled WGS sequence"/>
</dbReference>
<dbReference type="InterPro" id="IPR002126">
    <property type="entry name" value="Cadherin-like_dom"/>
</dbReference>
<evidence type="ECO:0000313" key="12">
    <source>
        <dbReference type="Proteomes" id="UP001217089"/>
    </source>
</evidence>
<evidence type="ECO:0000256" key="6">
    <source>
        <dbReference type="ARBA" id="ARBA00023136"/>
    </source>
</evidence>
<evidence type="ECO:0000256" key="5">
    <source>
        <dbReference type="ARBA" id="ARBA00022989"/>
    </source>
</evidence>
<sequence length="1415" mass="157623">MIFIQDENDNAPAFPAYSPISVKEDREIDYPVFTVIAVDNDSNVNNSGFGVVSYEIVDGNQDNKFYIDTKTDKYEINSIYSGSLEIEIDKTIHTGLCWWIFFYFYLIDNYKSILRIKQTLDREVKDRYILNISASDHGSPRQESFTSLIINVEDVNDNAPHFDAGNPMRYDTATVIINVTDTNDNAPEFDEKVVTLKIPENTEQTNIHMAVAGDKDIGENAKIVYSGNEDQMFTIQPETGRLSCKQLDREGKHTYNLTIMGRDLGQPSRPGYCNVLVSVTDQNDNDPREDVAIGSMVLQVSASDADEGTNGHVTYSLGNDTDGLFQVDSETGNITTNRAFDREKNSSITFVVIAKDGGLYDIRNATARVTVKITDVNDNYPIFQQIPYRKNLSAGAERKSTIMAEDKDEGLNGKVTYSITNSQFFRIDDNTGEIFTSQTLDSNALGYHYLQILAVDLGTPPLRSEGVVVVHVGSDSGATGLRFTNQTYYRTLQENSAVDTFVQIVTAEFVGMATGTISYRIVSVNSETAFRVDQATGNIYVKDPSKLDYEQNPTMHVFLSASSGVMNAYTTLVVNLQDVNDNAPRFAQDRYYTSTWEEQKINTFVTQVMAVDLDSGQNADITYNIISGDDDRVFDIFPPHSGIVRTKFPLDFETRKSYRLVIEAVDHGLSPKSGTCILKVDVVDINDQAPKFPNSPPVNISEGREVGAFVAQITANDVDKNSILLYDFGSHGNPDDTFSIDRLSGRLTLAKKLDRESRSHYDIGLVVNDTKFAAMTILRVNVDDINDNAPVFMQQSYQKTLEETTPANTPVITVNATDADAGVNAQITYKMDIIQTQGFRIDQQTGTIYTSQTVVYNPDQQIILIVKAEDGGVPPMSSVVAVHIQITRVNRYSPVFSHTTYRRSISEDARKGISVLRVSASDRDDNQELDYSIISQGSIPFQINQKNGDITLSGSLDRDTVPEYRFVVGVTDHGTPVKSSSTEVILTVDDVNDQAPYFVQKSYYAELNESYPSEHTFLSVRAKDNDIGLNAEIQYTITSGNDDGLFIVHGRTGDIVIMSNMSLDYEKKKMHTLIVCATDCPKCPSTVRKLSAFVSVTVNVTDVNDHSPVFHVPFYYSSVFENQTENTKIFQAHAIDKDGGPFGVVTYQLLGSNLFKINKTSGWVSTNVRFDFENLNDLPPNTYSYRFRITASDISGNTAEVSTVIRIKDLDESDPVFTKEKYSFGVRGDAKPGTIIGRVVALDKDKGEAGRVYYSLKYANDYFDIENTKGDVFVKRKFSENVPVQSTRVKRELSAQDVTLVIEASTGMENSRKSTAVLNIEVDESCAGCRIQAQKTEAETDSQTTIILVVVFVILAVILIIVIVLLLIRNRFRKAPKTVAQVYEGAFDEGFDFLTVQVMEHHHRMLMSGVQIQKL</sequence>
<feature type="domain" description="Cadherin" evidence="10">
    <location>
        <begin position="163"/>
        <end position="189"/>
    </location>
</feature>
<feature type="domain" description="Cadherin" evidence="10">
    <location>
        <begin position="190"/>
        <end position="289"/>
    </location>
</feature>
<proteinExistence type="predicted"/>
<evidence type="ECO:0000256" key="4">
    <source>
        <dbReference type="ARBA" id="ARBA00022837"/>
    </source>
</evidence>
<reference evidence="11 12" key="1">
    <citation type="submission" date="2022-12" db="EMBL/GenBank/DDBJ databases">
        <title>Chromosome-level genome of Tegillarca granosa.</title>
        <authorList>
            <person name="Kim J."/>
        </authorList>
    </citation>
    <scope>NUCLEOTIDE SEQUENCE [LARGE SCALE GENOMIC DNA]</scope>
    <source>
        <strain evidence="11">Teg-2019</strain>
        <tissue evidence="11">Adductor muscle</tissue>
    </source>
</reference>
<dbReference type="InterPro" id="IPR050174">
    <property type="entry name" value="Protocadherin/Cadherin-CA"/>
</dbReference>
<organism evidence="11 12">
    <name type="scientific">Tegillarca granosa</name>
    <name type="common">Malaysian cockle</name>
    <name type="synonym">Anadara granosa</name>
    <dbReference type="NCBI Taxonomy" id="220873"/>
    <lineage>
        <taxon>Eukaryota</taxon>
        <taxon>Metazoa</taxon>
        <taxon>Spiralia</taxon>
        <taxon>Lophotrochozoa</taxon>
        <taxon>Mollusca</taxon>
        <taxon>Bivalvia</taxon>
        <taxon>Autobranchia</taxon>
        <taxon>Pteriomorphia</taxon>
        <taxon>Arcoida</taxon>
        <taxon>Arcoidea</taxon>
        <taxon>Arcidae</taxon>
        <taxon>Tegillarca</taxon>
    </lineage>
</organism>
<dbReference type="PROSITE" id="PS00232">
    <property type="entry name" value="CADHERIN_1"/>
    <property type="match status" value="6"/>
</dbReference>
<accession>A0ABQ9DXV3</accession>
<keyword evidence="6 9" id="KW-0472">Membrane</keyword>
<dbReference type="CDD" id="cd11304">
    <property type="entry name" value="Cadherin_repeat"/>
    <property type="match status" value="12"/>
</dbReference>
<evidence type="ECO:0000256" key="9">
    <source>
        <dbReference type="SAM" id="Phobius"/>
    </source>
</evidence>
<gene>
    <name evidence="11" type="ORF">KUTeg_024256</name>
</gene>
<comment type="subcellular location">
    <subcellularLocation>
        <location evidence="1">Membrane</location>
        <topology evidence="1">Single-pass membrane protein</topology>
    </subcellularLocation>
</comment>
<dbReference type="PROSITE" id="PS50268">
    <property type="entry name" value="CADHERIN_2"/>
    <property type="match status" value="13"/>
</dbReference>
<feature type="transmembrane region" description="Helical" evidence="9">
    <location>
        <begin position="1346"/>
        <end position="1368"/>
    </location>
</feature>
<feature type="domain" description="Cadherin" evidence="10">
    <location>
        <begin position="999"/>
        <end position="1110"/>
    </location>
</feature>
<evidence type="ECO:0000256" key="7">
    <source>
        <dbReference type="ARBA" id="ARBA00023180"/>
    </source>
</evidence>
<feature type="domain" description="Cadherin" evidence="10">
    <location>
        <begin position="587"/>
        <end position="692"/>
    </location>
</feature>
<feature type="domain" description="Cadherin" evidence="10">
    <location>
        <begin position="380"/>
        <end position="483"/>
    </location>
</feature>
<feature type="domain" description="Cadherin" evidence="10">
    <location>
        <begin position="289"/>
        <end position="383"/>
    </location>
</feature>
<dbReference type="PANTHER" id="PTHR24028:SF326">
    <property type="entry name" value="CADHERIN EGF LAG SEVEN-PASS G-TYPE RECEPTOR 3"/>
    <property type="match status" value="1"/>
</dbReference>
<dbReference type="InterPro" id="IPR015919">
    <property type="entry name" value="Cadherin-like_sf"/>
</dbReference>
<protein>
    <recommendedName>
        <fullName evidence="10">Cadherin domain-containing protein</fullName>
    </recommendedName>
</protein>
<keyword evidence="4 8" id="KW-0106">Calcium</keyword>
<evidence type="ECO:0000256" key="2">
    <source>
        <dbReference type="ARBA" id="ARBA00022692"/>
    </source>
</evidence>
<feature type="domain" description="Cadherin" evidence="10">
    <location>
        <begin position="1218"/>
        <end position="1324"/>
    </location>
</feature>
<name>A0ABQ9DXV3_TEGGR</name>
<feature type="domain" description="Cadherin" evidence="10">
    <location>
        <begin position="793"/>
        <end position="896"/>
    </location>
</feature>
<evidence type="ECO:0000256" key="3">
    <source>
        <dbReference type="ARBA" id="ARBA00022737"/>
    </source>
</evidence>
<feature type="domain" description="Cadherin" evidence="10">
    <location>
        <begin position="1111"/>
        <end position="1217"/>
    </location>
</feature>
<evidence type="ECO:0000256" key="1">
    <source>
        <dbReference type="ARBA" id="ARBA00004167"/>
    </source>
</evidence>
<feature type="domain" description="Cadherin" evidence="10">
    <location>
        <begin position="897"/>
        <end position="998"/>
    </location>
</feature>
<keyword evidence="2 9" id="KW-0812">Transmembrane</keyword>
<feature type="domain" description="Cadherin" evidence="10">
    <location>
        <begin position="484"/>
        <end position="586"/>
    </location>
</feature>
<feature type="domain" description="Cadherin" evidence="10">
    <location>
        <begin position="692"/>
        <end position="792"/>
    </location>
</feature>
<evidence type="ECO:0000256" key="8">
    <source>
        <dbReference type="PROSITE-ProRule" id="PRU00043"/>
    </source>
</evidence>
<feature type="domain" description="Cadherin" evidence="10">
    <location>
        <begin position="14"/>
        <end position="162"/>
    </location>
</feature>
<dbReference type="SUPFAM" id="SSF49313">
    <property type="entry name" value="Cadherin-like"/>
    <property type="match status" value="12"/>
</dbReference>
<dbReference type="Pfam" id="PF00028">
    <property type="entry name" value="Cadherin"/>
    <property type="match status" value="11"/>
</dbReference>
<evidence type="ECO:0000259" key="10">
    <source>
        <dbReference type="PROSITE" id="PS50268"/>
    </source>
</evidence>
<dbReference type="InterPro" id="IPR020894">
    <property type="entry name" value="Cadherin_CS"/>
</dbReference>
<dbReference type="Gene3D" id="2.60.40.60">
    <property type="entry name" value="Cadherins"/>
    <property type="match status" value="13"/>
</dbReference>
<dbReference type="SMART" id="SM00112">
    <property type="entry name" value="CA"/>
    <property type="match status" value="12"/>
</dbReference>